<dbReference type="AlphaFoldDB" id="A0A382US62"/>
<gene>
    <name evidence="1" type="ORF">METZ01_LOCUS389896</name>
</gene>
<feature type="non-terminal residue" evidence="1">
    <location>
        <position position="1"/>
    </location>
</feature>
<accession>A0A382US62</accession>
<proteinExistence type="predicted"/>
<reference evidence="1" key="1">
    <citation type="submission" date="2018-05" db="EMBL/GenBank/DDBJ databases">
        <authorList>
            <person name="Lanie J.A."/>
            <person name="Ng W.-L."/>
            <person name="Kazmierczak K.M."/>
            <person name="Andrzejewski T.M."/>
            <person name="Davidsen T.M."/>
            <person name="Wayne K.J."/>
            <person name="Tettelin H."/>
            <person name="Glass J.I."/>
            <person name="Rusch D."/>
            <person name="Podicherti R."/>
            <person name="Tsui H.-C.T."/>
            <person name="Winkler M.E."/>
        </authorList>
    </citation>
    <scope>NUCLEOTIDE SEQUENCE</scope>
</reference>
<evidence type="ECO:0000313" key="1">
    <source>
        <dbReference type="EMBL" id="SVD37042.1"/>
    </source>
</evidence>
<protein>
    <submittedName>
        <fullName evidence="1">Uncharacterized protein</fullName>
    </submittedName>
</protein>
<sequence length="52" mass="5593">HNGVVQVYSWMGADSAGLLAILNQIADELADSAVTTQWRVFVPGGLLQHVPF</sequence>
<name>A0A382US62_9ZZZZ</name>
<organism evidence="1">
    <name type="scientific">marine metagenome</name>
    <dbReference type="NCBI Taxonomy" id="408172"/>
    <lineage>
        <taxon>unclassified sequences</taxon>
        <taxon>metagenomes</taxon>
        <taxon>ecological metagenomes</taxon>
    </lineage>
</organism>
<dbReference type="EMBL" id="UINC01146361">
    <property type="protein sequence ID" value="SVD37042.1"/>
    <property type="molecule type" value="Genomic_DNA"/>
</dbReference>